<dbReference type="PANTHER" id="PTHR42713:SF3">
    <property type="entry name" value="TRANSCRIPTIONAL REGULATORY PROTEIN HPTR"/>
    <property type="match status" value="1"/>
</dbReference>
<evidence type="ECO:0000259" key="9">
    <source>
        <dbReference type="PROSITE" id="PS01124"/>
    </source>
</evidence>
<evidence type="ECO:0000256" key="2">
    <source>
        <dbReference type="ARBA" id="ARBA00022490"/>
    </source>
</evidence>
<dbReference type="Gene3D" id="1.10.10.60">
    <property type="entry name" value="Homeodomain-like"/>
    <property type="match status" value="2"/>
</dbReference>
<evidence type="ECO:0000256" key="8">
    <source>
        <dbReference type="PROSITE-ProRule" id="PRU00169"/>
    </source>
</evidence>
<evidence type="ECO:0000256" key="3">
    <source>
        <dbReference type="ARBA" id="ARBA00022553"/>
    </source>
</evidence>
<keyword evidence="7" id="KW-0804">Transcription</keyword>
<dbReference type="InterPro" id="IPR051552">
    <property type="entry name" value="HptR"/>
</dbReference>
<feature type="domain" description="HTH araC/xylS-type" evidence="9">
    <location>
        <begin position="415"/>
        <end position="504"/>
    </location>
</feature>
<dbReference type="SUPFAM" id="SSF46689">
    <property type="entry name" value="Homeodomain-like"/>
    <property type="match status" value="2"/>
</dbReference>
<keyword evidence="4" id="KW-0902">Two-component regulatory system</keyword>
<evidence type="ECO:0000313" key="11">
    <source>
        <dbReference type="EMBL" id="UJF32130.1"/>
    </source>
</evidence>
<dbReference type="Proteomes" id="UP001649230">
    <property type="component" value="Chromosome"/>
</dbReference>
<keyword evidence="5" id="KW-0805">Transcription regulation</keyword>
<feature type="domain" description="Response regulatory" evidence="10">
    <location>
        <begin position="2"/>
        <end position="120"/>
    </location>
</feature>
<dbReference type="SMART" id="SM00448">
    <property type="entry name" value="REC"/>
    <property type="match status" value="1"/>
</dbReference>
<dbReference type="Pfam" id="PF00072">
    <property type="entry name" value="Response_reg"/>
    <property type="match status" value="1"/>
</dbReference>
<name>A0ABY3SF96_9BACL</name>
<proteinExistence type="predicted"/>
<dbReference type="Gene3D" id="3.40.50.2300">
    <property type="match status" value="1"/>
</dbReference>
<sequence>MKIIVVEDEERTRKGIIKLIQKCGEAYQVMGESDNGVEGAALIEDLKPDLVITDIRMPGMDGIAMLELLKQRGLRFKSIILSGYSEFDFARRALQTGVVSEYLLKPITADDLIRVLKSVENELLIDLMNGKEAHMPAMGPEELLRRYLENGDVNKELFDLHIHEFLSFHPDQDIQVSNLYLGEMYQEVIGKVKEEIRYFLKNDAHVEQSYLVELPDSQELVVLMQSEAIEKTSGTLADLWNRLNKKFLIPIVISWTSLPTLRHVKQETDQLRELHKWSILHVERPILFAEDLQKQSPPRHIQYPADIELKMKEALSSRDKEKVYACGEAMIAACTKQASHPEEVIEACLRFASGMLHLGEAINGDAMMTSQRNEIFHRITSAKTRLELGQALLMSADYVCQYKGKEAKVYSLVISKAIKIIQERYHTGLSLEEIANGCHVTPEYLSSLFQKELGVSFTAYIRDVRITKAKELLLNSSLKSFEIGERVGYPDAKYFSKVFKEMTG</sequence>
<evidence type="ECO:0000256" key="5">
    <source>
        <dbReference type="ARBA" id="ARBA00023015"/>
    </source>
</evidence>
<dbReference type="EMBL" id="CP090978">
    <property type="protein sequence ID" value="UJF32130.1"/>
    <property type="molecule type" value="Genomic_DNA"/>
</dbReference>
<evidence type="ECO:0000256" key="4">
    <source>
        <dbReference type="ARBA" id="ARBA00023012"/>
    </source>
</evidence>
<evidence type="ECO:0000256" key="1">
    <source>
        <dbReference type="ARBA" id="ARBA00004496"/>
    </source>
</evidence>
<dbReference type="InterPro" id="IPR001789">
    <property type="entry name" value="Sig_transdc_resp-reg_receiver"/>
</dbReference>
<dbReference type="InterPro" id="IPR009057">
    <property type="entry name" value="Homeodomain-like_sf"/>
</dbReference>
<dbReference type="InterPro" id="IPR011006">
    <property type="entry name" value="CheY-like_superfamily"/>
</dbReference>
<keyword evidence="3 8" id="KW-0597">Phosphoprotein</keyword>
<feature type="modified residue" description="4-aspartylphosphate" evidence="8">
    <location>
        <position position="54"/>
    </location>
</feature>
<evidence type="ECO:0000256" key="6">
    <source>
        <dbReference type="ARBA" id="ARBA00023125"/>
    </source>
</evidence>
<evidence type="ECO:0000259" key="10">
    <source>
        <dbReference type="PROSITE" id="PS50110"/>
    </source>
</evidence>
<evidence type="ECO:0000256" key="7">
    <source>
        <dbReference type="ARBA" id="ARBA00023163"/>
    </source>
</evidence>
<keyword evidence="2" id="KW-0963">Cytoplasm</keyword>
<dbReference type="PROSITE" id="PS50110">
    <property type="entry name" value="RESPONSE_REGULATORY"/>
    <property type="match status" value="1"/>
</dbReference>
<evidence type="ECO:0000313" key="12">
    <source>
        <dbReference type="Proteomes" id="UP001649230"/>
    </source>
</evidence>
<protein>
    <submittedName>
        <fullName evidence="11">Response regulator</fullName>
    </submittedName>
</protein>
<comment type="subcellular location">
    <subcellularLocation>
        <location evidence="1">Cytoplasm</location>
    </subcellularLocation>
</comment>
<dbReference type="PANTHER" id="PTHR42713">
    <property type="entry name" value="HISTIDINE KINASE-RELATED"/>
    <property type="match status" value="1"/>
</dbReference>
<reference evidence="11 12" key="1">
    <citation type="journal article" date="2024" name="Int. J. Syst. Evol. Microbiol.">
        <title>Paenibacillus hexagrammi sp. nov., a novel bacterium isolated from the gut content of Hexagrammos agrammus.</title>
        <authorList>
            <person name="Jung H.K."/>
            <person name="Kim D.G."/>
            <person name="Zin H."/>
            <person name="Park J."/>
            <person name="Jung H."/>
            <person name="Kim Y.O."/>
            <person name="Kong H.J."/>
            <person name="Kim J.W."/>
            <person name="Kim Y.S."/>
        </authorList>
    </citation>
    <scope>NUCLEOTIDE SEQUENCE [LARGE SCALE GENOMIC DNA]</scope>
    <source>
        <strain evidence="11 12">YPD9-1</strain>
    </source>
</reference>
<dbReference type="RefSeq" id="WP_235118475.1">
    <property type="nucleotide sequence ID" value="NZ_CP090978.1"/>
</dbReference>
<dbReference type="SMART" id="SM00342">
    <property type="entry name" value="HTH_ARAC"/>
    <property type="match status" value="1"/>
</dbReference>
<organism evidence="11 12">
    <name type="scientific">Paenibacillus hexagrammi</name>
    <dbReference type="NCBI Taxonomy" id="2908839"/>
    <lineage>
        <taxon>Bacteria</taxon>
        <taxon>Bacillati</taxon>
        <taxon>Bacillota</taxon>
        <taxon>Bacilli</taxon>
        <taxon>Bacillales</taxon>
        <taxon>Paenibacillaceae</taxon>
        <taxon>Paenibacillus</taxon>
    </lineage>
</organism>
<accession>A0ABY3SF96</accession>
<keyword evidence="6" id="KW-0238">DNA-binding</keyword>
<dbReference type="InterPro" id="IPR018060">
    <property type="entry name" value="HTH_AraC"/>
</dbReference>
<dbReference type="CDD" id="cd17536">
    <property type="entry name" value="REC_YesN-like"/>
    <property type="match status" value="1"/>
</dbReference>
<keyword evidence="12" id="KW-1185">Reference proteome</keyword>
<gene>
    <name evidence="11" type="ORF">L0M14_20685</name>
</gene>
<dbReference type="PROSITE" id="PS01124">
    <property type="entry name" value="HTH_ARAC_FAMILY_2"/>
    <property type="match status" value="1"/>
</dbReference>
<dbReference type="Pfam" id="PF12833">
    <property type="entry name" value="HTH_18"/>
    <property type="match status" value="1"/>
</dbReference>
<dbReference type="SUPFAM" id="SSF52172">
    <property type="entry name" value="CheY-like"/>
    <property type="match status" value="1"/>
</dbReference>